<dbReference type="CDD" id="cd03255">
    <property type="entry name" value="ABC_MJ0796_LolCDE_FtsE"/>
    <property type="match status" value="1"/>
</dbReference>
<dbReference type="GO" id="GO:0005886">
    <property type="term" value="C:plasma membrane"/>
    <property type="evidence" value="ECO:0007669"/>
    <property type="project" value="TreeGrafter"/>
</dbReference>
<dbReference type="PANTHER" id="PTHR24220:SF659">
    <property type="entry name" value="TRANSPORTER, PUTATIVE-RELATED"/>
    <property type="match status" value="1"/>
</dbReference>
<evidence type="ECO:0000259" key="4">
    <source>
        <dbReference type="PROSITE" id="PS50893"/>
    </source>
</evidence>
<dbReference type="PROSITE" id="PS00211">
    <property type="entry name" value="ABC_TRANSPORTER_1"/>
    <property type="match status" value="1"/>
</dbReference>
<dbReference type="InterPro" id="IPR003593">
    <property type="entry name" value="AAA+_ATPase"/>
</dbReference>
<protein>
    <submittedName>
        <fullName evidence="5">Putative ABC transport system ATP-binding protein</fullName>
    </submittedName>
</protein>
<accession>A0A7W7CD78</accession>
<dbReference type="InterPro" id="IPR015854">
    <property type="entry name" value="ABC_transpr_LolD-like"/>
</dbReference>
<sequence length="240" mass="25284">MAERRPPTLALSDLHRRHGSGPRSVHALRGVTLTVDPGRLVAVMGPSGSGKSTLLNLAGGLDSPTAGSVLINGRDLATLRAAELAALRRNTIGYVFQEYNLVPALTAAENVALPRELDGIPARTARAEARETLTQLGIADIGDLFPDQLSGGQQQRIAIARAVVGPRQLILADEPTGALDSDSGEAVLRLLRARCDAGAAGVLVTHEARHAAWADQVIFLQDGRLVDETGYTLDPESLLS</sequence>
<dbReference type="InterPro" id="IPR003439">
    <property type="entry name" value="ABC_transporter-like_ATP-bd"/>
</dbReference>
<evidence type="ECO:0000256" key="1">
    <source>
        <dbReference type="ARBA" id="ARBA00022448"/>
    </source>
</evidence>
<dbReference type="Pfam" id="PF00005">
    <property type="entry name" value="ABC_tran"/>
    <property type="match status" value="1"/>
</dbReference>
<keyword evidence="3 5" id="KW-0067">ATP-binding</keyword>
<dbReference type="Proteomes" id="UP000533598">
    <property type="component" value="Unassembled WGS sequence"/>
</dbReference>
<dbReference type="GO" id="GO:0022857">
    <property type="term" value="F:transmembrane transporter activity"/>
    <property type="evidence" value="ECO:0007669"/>
    <property type="project" value="UniProtKB-ARBA"/>
</dbReference>
<name>A0A7W7CD78_9PSEU</name>
<dbReference type="GO" id="GO:0005524">
    <property type="term" value="F:ATP binding"/>
    <property type="evidence" value="ECO:0007669"/>
    <property type="project" value="UniProtKB-KW"/>
</dbReference>
<dbReference type="InterPro" id="IPR027417">
    <property type="entry name" value="P-loop_NTPase"/>
</dbReference>
<organism evidence="5 6">
    <name type="scientific">Crossiella cryophila</name>
    <dbReference type="NCBI Taxonomy" id="43355"/>
    <lineage>
        <taxon>Bacteria</taxon>
        <taxon>Bacillati</taxon>
        <taxon>Actinomycetota</taxon>
        <taxon>Actinomycetes</taxon>
        <taxon>Pseudonocardiales</taxon>
        <taxon>Pseudonocardiaceae</taxon>
        <taxon>Crossiella</taxon>
    </lineage>
</organism>
<reference evidence="5 6" key="1">
    <citation type="submission" date="2020-08" db="EMBL/GenBank/DDBJ databases">
        <title>Sequencing the genomes of 1000 actinobacteria strains.</title>
        <authorList>
            <person name="Klenk H.-P."/>
        </authorList>
    </citation>
    <scope>NUCLEOTIDE SEQUENCE [LARGE SCALE GENOMIC DNA]</scope>
    <source>
        <strain evidence="5 6">DSM 44230</strain>
    </source>
</reference>
<proteinExistence type="predicted"/>
<keyword evidence="1" id="KW-0813">Transport</keyword>
<comment type="caution">
    <text evidence="5">The sequence shown here is derived from an EMBL/GenBank/DDBJ whole genome shotgun (WGS) entry which is preliminary data.</text>
</comment>
<dbReference type="SUPFAM" id="SSF52540">
    <property type="entry name" value="P-loop containing nucleoside triphosphate hydrolases"/>
    <property type="match status" value="1"/>
</dbReference>
<dbReference type="AlphaFoldDB" id="A0A7W7CD78"/>
<dbReference type="RefSeq" id="WP_185003333.1">
    <property type="nucleotide sequence ID" value="NZ_BAAAUI010000032.1"/>
</dbReference>
<feature type="domain" description="ABC transporter" evidence="4">
    <location>
        <begin position="9"/>
        <end position="240"/>
    </location>
</feature>
<dbReference type="FunFam" id="3.40.50.300:FF:000032">
    <property type="entry name" value="Export ABC transporter ATP-binding protein"/>
    <property type="match status" value="1"/>
</dbReference>
<dbReference type="GO" id="GO:0016887">
    <property type="term" value="F:ATP hydrolysis activity"/>
    <property type="evidence" value="ECO:0007669"/>
    <property type="project" value="InterPro"/>
</dbReference>
<dbReference type="InterPro" id="IPR017911">
    <property type="entry name" value="MacB-like_ATP-bd"/>
</dbReference>
<evidence type="ECO:0000313" key="6">
    <source>
        <dbReference type="Proteomes" id="UP000533598"/>
    </source>
</evidence>
<dbReference type="SMART" id="SM00382">
    <property type="entry name" value="AAA"/>
    <property type="match status" value="1"/>
</dbReference>
<dbReference type="PROSITE" id="PS50893">
    <property type="entry name" value="ABC_TRANSPORTER_2"/>
    <property type="match status" value="1"/>
</dbReference>
<dbReference type="InterPro" id="IPR017871">
    <property type="entry name" value="ABC_transporter-like_CS"/>
</dbReference>
<dbReference type="EMBL" id="JACHMH010000001">
    <property type="protein sequence ID" value="MBB4677374.1"/>
    <property type="molecule type" value="Genomic_DNA"/>
</dbReference>
<evidence type="ECO:0000313" key="5">
    <source>
        <dbReference type="EMBL" id="MBB4677374.1"/>
    </source>
</evidence>
<keyword evidence="2" id="KW-0547">Nucleotide-binding</keyword>
<evidence type="ECO:0000256" key="2">
    <source>
        <dbReference type="ARBA" id="ARBA00022741"/>
    </source>
</evidence>
<dbReference type="GO" id="GO:0098796">
    <property type="term" value="C:membrane protein complex"/>
    <property type="evidence" value="ECO:0007669"/>
    <property type="project" value="UniProtKB-ARBA"/>
</dbReference>
<evidence type="ECO:0000256" key="3">
    <source>
        <dbReference type="ARBA" id="ARBA00022840"/>
    </source>
</evidence>
<keyword evidence="6" id="KW-1185">Reference proteome</keyword>
<dbReference type="PANTHER" id="PTHR24220">
    <property type="entry name" value="IMPORT ATP-BINDING PROTEIN"/>
    <property type="match status" value="1"/>
</dbReference>
<gene>
    <name evidence="5" type="ORF">HNR67_003492</name>
</gene>
<dbReference type="Gene3D" id="3.40.50.300">
    <property type="entry name" value="P-loop containing nucleotide triphosphate hydrolases"/>
    <property type="match status" value="1"/>
</dbReference>